<dbReference type="HOGENOM" id="CLU_2212822_0_0_1"/>
<evidence type="ECO:0000313" key="2">
    <source>
        <dbReference type="EMBL" id="EEC10169.1"/>
    </source>
</evidence>
<dbReference type="EMBL" id="ABJB010152116">
    <property type="status" value="NOT_ANNOTATED_CDS"/>
    <property type="molecule type" value="Genomic_DNA"/>
</dbReference>
<keyword evidence="4" id="KW-1185">Reference proteome</keyword>
<name>B7PU97_IXOSC</name>
<evidence type="ECO:0008006" key="5">
    <source>
        <dbReference type="Google" id="ProtNLM"/>
    </source>
</evidence>
<keyword evidence="1" id="KW-0732">Signal</keyword>
<sequence length="107" mass="11366">MCVSRVLLLSARALPFLLIVGNLGFERLPEIGFLGVPALGEGRGPSKIELALRVRVAAVFGAQAEIRSISARGRKVCARANASGRDRTTAARTVRVHTLGWTSVGDL</sequence>
<gene>
    <name evidence="2" type="ORF">IscW_ISCW008309</name>
</gene>
<dbReference type="VEuPathDB" id="VectorBase:ISCW008309"/>
<dbReference type="EnsemblMetazoa" id="ISCW008309-RA">
    <property type="protein sequence ID" value="ISCW008309-PA"/>
    <property type="gene ID" value="ISCW008309"/>
</dbReference>
<dbReference type="VEuPathDB" id="VectorBase:ISCI008309"/>
<dbReference type="InParanoid" id="B7PU97"/>
<feature type="signal peptide" evidence="1">
    <location>
        <begin position="1"/>
        <end position="24"/>
    </location>
</feature>
<reference evidence="3" key="2">
    <citation type="submission" date="2020-05" db="UniProtKB">
        <authorList>
            <consortium name="EnsemblMetazoa"/>
        </authorList>
    </citation>
    <scope>IDENTIFICATION</scope>
    <source>
        <strain evidence="3">wikel</strain>
    </source>
</reference>
<dbReference type="PaxDb" id="6945-B7PU97"/>
<dbReference type="AlphaFoldDB" id="B7PU97"/>
<accession>B7PU97</accession>
<dbReference type="EMBL" id="DS791398">
    <property type="protein sequence ID" value="EEC10169.1"/>
    <property type="molecule type" value="Genomic_DNA"/>
</dbReference>
<feature type="chain" id="PRO_5014568129" description="Secreted protein" evidence="1">
    <location>
        <begin position="25"/>
        <end position="107"/>
    </location>
</feature>
<reference evidence="2 4" key="1">
    <citation type="submission" date="2008-03" db="EMBL/GenBank/DDBJ databases">
        <title>Annotation of Ixodes scapularis.</title>
        <authorList>
            <consortium name="Ixodes scapularis Genome Project Consortium"/>
            <person name="Caler E."/>
            <person name="Hannick L.I."/>
            <person name="Bidwell S."/>
            <person name="Joardar V."/>
            <person name="Thiagarajan M."/>
            <person name="Amedeo P."/>
            <person name="Galinsky K.J."/>
            <person name="Schobel S."/>
            <person name="Inman J."/>
            <person name="Hostetler J."/>
            <person name="Miller J."/>
            <person name="Hammond M."/>
            <person name="Megy K."/>
            <person name="Lawson D."/>
            <person name="Kodira C."/>
            <person name="Sutton G."/>
            <person name="Meyer J."/>
            <person name="Hill C.A."/>
            <person name="Birren B."/>
            <person name="Nene V."/>
            <person name="Collins F."/>
            <person name="Alarcon-Chaidez F."/>
            <person name="Wikel S."/>
            <person name="Strausberg R."/>
        </authorList>
    </citation>
    <scope>NUCLEOTIDE SEQUENCE [LARGE SCALE GENOMIC DNA]</scope>
    <source>
        <strain evidence="4">Wikel</strain>
        <strain evidence="2">Wikel colony</strain>
    </source>
</reference>
<organism>
    <name type="scientific">Ixodes scapularis</name>
    <name type="common">Black-legged tick</name>
    <name type="synonym">Deer tick</name>
    <dbReference type="NCBI Taxonomy" id="6945"/>
    <lineage>
        <taxon>Eukaryota</taxon>
        <taxon>Metazoa</taxon>
        <taxon>Ecdysozoa</taxon>
        <taxon>Arthropoda</taxon>
        <taxon>Chelicerata</taxon>
        <taxon>Arachnida</taxon>
        <taxon>Acari</taxon>
        <taxon>Parasitiformes</taxon>
        <taxon>Ixodida</taxon>
        <taxon>Ixodoidea</taxon>
        <taxon>Ixodidae</taxon>
        <taxon>Ixodinae</taxon>
        <taxon>Ixodes</taxon>
    </lineage>
</organism>
<evidence type="ECO:0000313" key="4">
    <source>
        <dbReference type="Proteomes" id="UP000001555"/>
    </source>
</evidence>
<proteinExistence type="predicted"/>
<protein>
    <recommendedName>
        <fullName evidence="5">Secreted protein</fullName>
    </recommendedName>
</protein>
<evidence type="ECO:0000256" key="1">
    <source>
        <dbReference type="SAM" id="SignalP"/>
    </source>
</evidence>
<dbReference type="Proteomes" id="UP000001555">
    <property type="component" value="Unassembled WGS sequence"/>
</dbReference>
<evidence type="ECO:0000313" key="3">
    <source>
        <dbReference type="EnsemblMetazoa" id="ISCW008309-PA"/>
    </source>
</evidence>